<dbReference type="OrthoDB" id="303614at2759"/>
<dbReference type="EMBL" id="FJUX01000106">
    <property type="protein sequence ID" value="CZT08681.1"/>
    <property type="molecule type" value="Genomic_DNA"/>
</dbReference>
<dbReference type="PROSITE" id="PS50110">
    <property type="entry name" value="RESPONSE_REGULATORY"/>
    <property type="match status" value="1"/>
</dbReference>
<dbReference type="CDD" id="cd00082">
    <property type="entry name" value="HisKA"/>
    <property type="match status" value="1"/>
</dbReference>
<feature type="region of interest" description="Disordered" evidence="4">
    <location>
        <begin position="1068"/>
        <end position="1106"/>
    </location>
</feature>
<dbReference type="SMART" id="SM00388">
    <property type="entry name" value="HisKA"/>
    <property type="match status" value="1"/>
</dbReference>
<feature type="compositionally biased region" description="Low complexity" evidence="4">
    <location>
        <begin position="304"/>
        <end position="321"/>
    </location>
</feature>
<dbReference type="PANTHER" id="PTHR43719:SF72">
    <property type="entry name" value="HISTIDINE KINASE_RESPONSE REGULATOR, PUTATIVE (AFU_ORTHOLOGUE AFUA_8G06140)-RELATED"/>
    <property type="match status" value="1"/>
</dbReference>
<dbReference type="CDD" id="cd17546">
    <property type="entry name" value="REC_hyHK_CKI1_RcsC-like"/>
    <property type="match status" value="1"/>
</dbReference>
<dbReference type="Pfam" id="PF02518">
    <property type="entry name" value="HATPase_c"/>
    <property type="match status" value="1"/>
</dbReference>
<name>A0A1E1LDS0_9HELO</name>
<dbReference type="SMART" id="SM00448">
    <property type="entry name" value="REC"/>
    <property type="match status" value="1"/>
</dbReference>
<feature type="region of interest" description="Disordered" evidence="4">
    <location>
        <begin position="265"/>
        <end position="331"/>
    </location>
</feature>
<dbReference type="SUPFAM" id="SSF55781">
    <property type="entry name" value="GAF domain-like"/>
    <property type="match status" value="1"/>
</dbReference>
<dbReference type="Proteomes" id="UP000178912">
    <property type="component" value="Unassembled WGS sequence"/>
</dbReference>
<dbReference type="PANTHER" id="PTHR43719">
    <property type="entry name" value="TWO-COMPONENT HISTIDINE KINASE"/>
    <property type="match status" value="1"/>
</dbReference>
<dbReference type="FunFam" id="1.10.287.130:FF:000023">
    <property type="entry name" value="Sensor histidine kinase/response regulator, putative"/>
    <property type="match status" value="1"/>
</dbReference>
<feature type="domain" description="Response regulatory" evidence="6">
    <location>
        <begin position="1111"/>
        <end position="1282"/>
    </location>
</feature>
<dbReference type="Gene3D" id="3.40.50.2300">
    <property type="match status" value="1"/>
</dbReference>
<feature type="compositionally biased region" description="Low complexity" evidence="4">
    <location>
        <begin position="1082"/>
        <end position="1091"/>
    </location>
</feature>
<dbReference type="Pfam" id="PF00072">
    <property type="entry name" value="Response_reg"/>
    <property type="match status" value="1"/>
</dbReference>
<dbReference type="InterPro" id="IPR003594">
    <property type="entry name" value="HATPase_dom"/>
</dbReference>
<feature type="compositionally biased region" description="Basic and acidic residues" evidence="4">
    <location>
        <begin position="322"/>
        <end position="331"/>
    </location>
</feature>
<dbReference type="InterPro" id="IPR011006">
    <property type="entry name" value="CheY-like_superfamily"/>
</dbReference>
<keyword evidence="1 2" id="KW-0597">Phosphoprotein</keyword>
<keyword evidence="8" id="KW-1185">Reference proteome</keyword>
<sequence length="1297" mass="143366">MMEVQTAMPPMARSAGSNRDMRESQRALELRNPSCGLGGELTKKTLSSHRFFAPNSPANTSNERDLNGSLNNDGALDAYAETIVWRLNGVHAMVSLIDRGTQYFLAGCLRPSGEEGRILTADQWFKSLGENTLTELTGCSVVPTPGGLCENTLSIDRTGEKYPCFVVNDLSQDPRFACLPVVDGTVASYRFYAGTPITTDNGVSIGSFFLFDDKPRPQGLHLHEKQFIHQQAANVMKHLETKREATERRRVALMSQGIAKFLERDAEEPDEQALPPPATQDLPFNPLPPGRGRQSEPCNAKLVDSSSIDSSSIDSSSIDSSSKPDKVEQKDGGSIIDKIRLTLDQAANILRESLELTAGGVVFLDTAAGYTEIEKDAYADKDTEIGATVNEFVKHERRLNASDQDFSPEENDAFAKKLSRRTTRRASDRYKASKVLAKSTAGSVTWDSDSHILDTKTLQTLVASYPKGNMWYIDDEGYFSSLEQVDKMGLSKSVSPSGRRASVDITQQRAEANMLSRIFHKARQIIFLPLWDAGGDRWYSGCFVWSQSAVPVFTIDSEVSYLSAFTNSLMVEISRLDALTANKMKSDFISSISHEFRSPLHGILASAEFLRESEPDATQLELISTIQNCGGQLLDTINHVLDYSKINSFEKSGNKQGTISNELYQMTNLALLCEDIVNGMIAANEYRGTSDKTNVTTQPQNKDRSKRLEVILDIEHKNWEYNVQPGALQRVVMNIFGNAQKYTDAGQILVQLRMLHTPDLDSETVSLRIRDSGRGMSTQYMERKLYHPFAQEDTFAPGVGLGLSIVWSIVNQLGGKISIRSELGKGTDVEITLPVKRTEQTVSTSRHSDLTKVSRDSKECILEICRRSAGKSVSFSRTKAGLSPQHDATWDCIKRYCAEWYGFEITSSGGTILISDSDIGSDVLDNNRVLVVHDQLVPPTKQEAKSRTRALESICHPIGPFRLARCLLALLNRDLIDIRLNGEEHISHRADNSTQTPLGSPEERAVLDGIIATDYGFHSRIPVPVPVPATAEMDDSRAAKTTYNLPGLTSSAEQCSNDLGVAMITLKLPPSRNSTPSVQAKTTTTSATTTSIPIRPKPKSTKPAPPTTSLHILAVDDNDLNLQLIQRFLKKRKSDIIATARNGIEAVEAVKKAGPADKFDIIFMDISMPEMNGFEATRLIRAYERSLNPRHRFLSEESQDDIKEKENENASRSANCMGILTGDEKTEGVENGEWDGKRAYIVALTGLASRRDRDEADDSGFDDFLTKPISFAKIGELLKKLSNEKEEEEEACEKEGR</sequence>
<dbReference type="InterPro" id="IPR003661">
    <property type="entry name" value="HisK_dim/P_dom"/>
</dbReference>
<evidence type="ECO:0000256" key="2">
    <source>
        <dbReference type="PROSITE-ProRule" id="PRU00169"/>
    </source>
</evidence>
<dbReference type="SMART" id="SM00387">
    <property type="entry name" value="HATPase_c"/>
    <property type="match status" value="1"/>
</dbReference>
<dbReference type="GO" id="GO:0000155">
    <property type="term" value="F:phosphorelay sensor kinase activity"/>
    <property type="evidence" value="ECO:0007669"/>
    <property type="project" value="InterPro"/>
</dbReference>
<evidence type="ECO:0000313" key="8">
    <source>
        <dbReference type="Proteomes" id="UP000178912"/>
    </source>
</evidence>
<dbReference type="PROSITE" id="PS50109">
    <property type="entry name" value="HIS_KIN"/>
    <property type="match status" value="1"/>
</dbReference>
<keyword evidence="3" id="KW-0175">Coiled coil</keyword>
<dbReference type="Gene3D" id="1.10.287.130">
    <property type="match status" value="1"/>
</dbReference>
<dbReference type="SUPFAM" id="SSF52172">
    <property type="entry name" value="CheY-like"/>
    <property type="match status" value="1"/>
</dbReference>
<evidence type="ECO:0000259" key="5">
    <source>
        <dbReference type="PROSITE" id="PS50109"/>
    </source>
</evidence>
<feature type="modified residue" description="4-aspartylphosphate" evidence="2">
    <location>
        <position position="1165"/>
    </location>
</feature>
<evidence type="ECO:0000256" key="3">
    <source>
        <dbReference type="SAM" id="Coils"/>
    </source>
</evidence>
<reference evidence="8" key="1">
    <citation type="submission" date="2016-03" db="EMBL/GenBank/DDBJ databases">
        <authorList>
            <person name="Guldener U."/>
        </authorList>
    </citation>
    <scope>NUCLEOTIDE SEQUENCE [LARGE SCALE GENOMIC DNA]</scope>
    <source>
        <strain evidence="8">04CH-RAC-A.6.1</strain>
    </source>
</reference>
<evidence type="ECO:0000256" key="1">
    <source>
        <dbReference type="ARBA" id="ARBA00022553"/>
    </source>
</evidence>
<proteinExistence type="predicted"/>
<gene>
    <name evidence="7" type="ORF">RAG0_13701</name>
</gene>
<dbReference type="InterPro" id="IPR050956">
    <property type="entry name" value="2C_system_His_kinase"/>
</dbReference>
<dbReference type="SUPFAM" id="SSF55874">
    <property type="entry name" value="ATPase domain of HSP90 chaperone/DNA topoisomerase II/histidine kinase"/>
    <property type="match status" value="1"/>
</dbReference>
<evidence type="ECO:0000313" key="7">
    <source>
        <dbReference type="EMBL" id="CZT08681.1"/>
    </source>
</evidence>
<accession>A0A1E1LDS0</accession>
<protein>
    <submittedName>
        <fullName evidence="7">Related to nik-1 protein (Os-1p protein)</fullName>
    </submittedName>
</protein>
<feature type="compositionally biased region" description="Basic and acidic residues" evidence="4">
    <location>
        <begin position="19"/>
        <end position="29"/>
    </location>
</feature>
<dbReference type="Pfam" id="PF00512">
    <property type="entry name" value="HisKA"/>
    <property type="match status" value="1"/>
</dbReference>
<evidence type="ECO:0000256" key="4">
    <source>
        <dbReference type="SAM" id="MobiDB-lite"/>
    </source>
</evidence>
<organism evidence="7 8">
    <name type="scientific">Rhynchosporium agropyri</name>
    <dbReference type="NCBI Taxonomy" id="914238"/>
    <lineage>
        <taxon>Eukaryota</taxon>
        <taxon>Fungi</taxon>
        <taxon>Dikarya</taxon>
        <taxon>Ascomycota</taxon>
        <taxon>Pezizomycotina</taxon>
        <taxon>Leotiomycetes</taxon>
        <taxon>Helotiales</taxon>
        <taxon>Ploettnerulaceae</taxon>
        <taxon>Rhynchosporium</taxon>
    </lineage>
</organism>
<dbReference type="Gene3D" id="3.30.565.10">
    <property type="entry name" value="Histidine kinase-like ATPase, C-terminal domain"/>
    <property type="match status" value="1"/>
</dbReference>
<feature type="region of interest" description="Disordered" evidence="4">
    <location>
        <begin position="1"/>
        <end position="34"/>
    </location>
</feature>
<dbReference type="PRINTS" id="PR00344">
    <property type="entry name" value="BCTRLSENSOR"/>
</dbReference>
<dbReference type="SUPFAM" id="SSF47384">
    <property type="entry name" value="Homodimeric domain of signal transducing histidine kinase"/>
    <property type="match status" value="1"/>
</dbReference>
<feature type="compositionally biased region" description="Polar residues" evidence="4">
    <location>
        <begin position="1071"/>
        <end position="1081"/>
    </location>
</feature>
<feature type="domain" description="Histidine kinase" evidence="5">
    <location>
        <begin position="591"/>
        <end position="837"/>
    </location>
</feature>
<dbReference type="InterPro" id="IPR036097">
    <property type="entry name" value="HisK_dim/P_sf"/>
</dbReference>
<dbReference type="InterPro" id="IPR005467">
    <property type="entry name" value="His_kinase_dom"/>
</dbReference>
<dbReference type="InterPro" id="IPR001789">
    <property type="entry name" value="Sig_transdc_resp-reg_receiver"/>
</dbReference>
<evidence type="ECO:0000259" key="6">
    <source>
        <dbReference type="PROSITE" id="PS50110"/>
    </source>
</evidence>
<feature type="coiled-coil region" evidence="3">
    <location>
        <begin position="229"/>
        <end position="256"/>
    </location>
</feature>
<dbReference type="InterPro" id="IPR004358">
    <property type="entry name" value="Sig_transdc_His_kin-like_C"/>
</dbReference>
<dbReference type="InterPro" id="IPR036890">
    <property type="entry name" value="HATPase_C_sf"/>
</dbReference>